<proteinExistence type="predicted"/>
<organism evidence="1 2">
    <name type="scientific">Oesophagostomum dentatum</name>
    <name type="common">Nodular worm</name>
    <dbReference type="NCBI Taxonomy" id="61180"/>
    <lineage>
        <taxon>Eukaryota</taxon>
        <taxon>Metazoa</taxon>
        <taxon>Ecdysozoa</taxon>
        <taxon>Nematoda</taxon>
        <taxon>Chromadorea</taxon>
        <taxon>Rhabditida</taxon>
        <taxon>Rhabditina</taxon>
        <taxon>Rhabditomorpha</taxon>
        <taxon>Strongyloidea</taxon>
        <taxon>Strongylidae</taxon>
        <taxon>Oesophagostomum</taxon>
    </lineage>
</organism>
<dbReference type="Proteomes" id="UP000053660">
    <property type="component" value="Unassembled WGS sequence"/>
</dbReference>
<reference evidence="1 2" key="1">
    <citation type="submission" date="2014-03" db="EMBL/GenBank/DDBJ databases">
        <title>Draft genome of the hookworm Oesophagostomum dentatum.</title>
        <authorList>
            <person name="Mitreva M."/>
        </authorList>
    </citation>
    <scope>NUCLEOTIDE SEQUENCE [LARGE SCALE GENOMIC DNA]</scope>
    <source>
        <strain evidence="1 2">OD-Hann</strain>
    </source>
</reference>
<gene>
    <name evidence="1" type="ORF">OESDEN_09923</name>
</gene>
<accession>A0A0B1SZ38</accession>
<dbReference type="EMBL" id="KN553236">
    <property type="protein sequence ID" value="KHJ90239.1"/>
    <property type="molecule type" value="Genomic_DNA"/>
</dbReference>
<protein>
    <submittedName>
        <fullName evidence="1">Uncharacterized protein</fullName>
    </submittedName>
</protein>
<evidence type="ECO:0000313" key="1">
    <source>
        <dbReference type="EMBL" id="KHJ90239.1"/>
    </source>
</evidence>
<evidence type="ECO:0000313" key="2">
    <source>
        <dbReference type="Proteomes" id="UP000053660"/>
    </source>
</evidence>
<keyword evidence="2" id="KW-1185">Reference proteome</keyword>
<dbReference type="OrthoDB" id="10249672at2759"/>
<sequence length="92" mass="10363">MDEADVEPIISETVVPEAPLMHFFPHREAISLTSRNVHVANALSDVNVEVMDCDSVAVVARKLRRLNKSIKRRPASMLPFGDVKTHLEETKR</sequence>
<name>A0A0B1SZ38_OESDE</name>
<dbReference type="AlphaFoldDB" id="A0A0B1SZ38"/>